<dbReference type="SMART" id="SM00248">
    <property type="entry name" value="ANK"/>
    <property type="match status" value="8"/>
</dbReference>
<dbReference type="SUPFAM" id="SSF48403">
    <property type="entry name" value="Ankyrin repeat"/>
    <property type="match status" value="2"/>
</dbReference>
<dbReference type="PROSITE" id="PS50088">
    <property type="entry name" value="ANK_REPEAT"/>
    <property type="match status" value="3"/>
</dbReference>
<comment type="similarity">
    <text evidence="5">Belongs to the fem-1 family.</text>
</comment>
<dbReference type="InterPro" id="IPR002110">
    <property type="entry name" value="Ankyrin_rpt"/>
</dbReference>
<sequence>MNILKVHVEDLKKKFYVAAKDGRTGQIISILANWSANKEICNIINHQTAENGQSVSPLLIAIIHGHENIVYLLLNIPETDFEQGGSIWIEKTEIKDARPLWCAAALNHFSIVKLLVEYRADIEGATETRSTPLRVACYNGNLEIVKYLVGRGANVNSSNSWGHACLMTAAYNGHVETVKYLLENGAETDKQDNLGRTAFHYASERGHMEVLKVLLSSGTTAKDVKDNLSFTPIMRAAENAQCNVVEFLISESIYSREESIQALELLGSRLSIPDKNDLQSAINYYRKAMDLRYSNSSDTIPKINLVPITAHDNHLECKTTEELDPIKTNELFLHMETLAIREKILGPTHKEFIRQLKYLAATYADNNKYNVSIAFLKHVASSNQIRNKSMYKILELLVEMTIDLIKTGFSLVFSEVVDLFQLVVYELKKNKERKDDNNVVERNMKTCLLCIGIYLQSAKEDKDARSLRTLIKQVIHLDPRLKDGSTLLHVTVSSTDTTDVSTDGEITFPNASLCTLLIQCGADVNCLDAKRNTPLHTICQLHHSCVDVHTLRTIIKAMLRAGAHADVINTDDRYENIEADFRHIVSSNNLSEHNIEGIPVHIILNQKCYLY</sequence>
<dbReference type="AlphaFoldDB" id="A0AAE0VZZ5"/>
<dbReference type="PANTHER" id="PTHR24173">
    <property type="entry name" value="ANKYRIN REPEAT CONTAINING"/>
    <property type="match status" value="1"/>
</dbReference>
<keyword evidence="4 7" id="KW-0040">ANK repeat</keyword>
<evidence type="ECO:0000313" key="8">
    <source>
        <dbReference type="EMBL" id="KAK3596953.1"/>
    </source>
</evidence>
<reference evidence="8" key="3">
    <citation type="submission" date="2023-05" db="EMBL/GenBank/DDBJ databases">
        <authorList>
            <person name="Smith C.H."/>
        </authorList>
    </citation>
    <scope>NUCLEOTIDE SEQUENCE</scope>
    <source>
        <strain evidence="8">CHS0354</strain>
        <tissue evidence="8">Mantle</tissue>
    </source>
</reference>
<evidence type="ECO:0000256" key="1">
    <source>
        <dbReference type="ARBA" id="ARBA00004906"/>
    </source>
</evidence>
<evidence type="ECO:0000256" key="3">
    <source>
        <dbReference type="ARBA" id="ARBA00022786"/>
    </source>
</evidence>
<dbReference type="PANTHER" id="PTHR24173:SF78">
    <property type="entry name" value="PROTEIN FEM-1 HOMOLOG B"/>
    <property type="match status" value="1"/>
</dbReference>
<evidence type="ECO:0000256" key="6">
    <source>
        <dbReference type="ARBA" id="ARBA00072197"/>
    </source>
</evidence>
<feature type="repeat" description="ANK" evidence="7">
    <location>
        <begin position="128"/>
        <end position="160"/>
    </location>
</feature>
<gene>
    <name evidence="8" type="ORF">CHS0354_002521</name>
</gene>
<protein>
    <recommendedName>
        <fullName evidence="6">Protein fem-1 homolog B</fullName>
    </recommendedName>
</protein>
<dbReference type="Gene3D" id="1.25.40.20">
    <property type="entry name" value="Ankyrin repeat-containing domain"/>
    <property type="match status" value="3"/>
</dbReference>
<feature type="repeat" description="ANK" evidence="7">
    <location>
        <begin position="161"/>
        <end position="193"/>
    </location>
</feature>
<dbReference type="GO" id="GO:0005737">
    <property type="term" value="C:cytoplasm"/>
    <property type="evidence" value="ECO:0007669"/>
    <property type="project" value="UniProtKB-SubCell"/>
</dbReference>
<dbReference type="PRINTS" id="PR01415">
    <property type="entry name" value="ANKYRIN"/>
</dbReference>
<accession>A0AAE0VZZ5</accession>
<evidence type="ECO:0000256" key="4">
    <source>
        <dbReference type="ARBA" id="ARBA00023043"/>
    </source>
</evidence>
<keyword evidence="3" id="KW-0833">Ubl conjugation pathway</keyword>
<evidence type="ECO:0000313" key="9">
    <source>
        <dbReference type="Proteomes" id="UP001195483"/>
    </source>
</evidence>
<evidence type="ECO:0000256" key="2">
    <source>
        <dbReference type="ARBA" id="ARBA00022737"/>
    </source>
</evidence>
<evidence type="ECO:0000256" key="5">
    <source>
        <dbReference type="ARBA" id="ARBA00038500"/>
    </source>
</evidence>
<evidence type="ECO:0000256" key="7">
    <source>
        <dbReference type="PROSITE-ProRule" id="PRU00023"/>
    </source>
</evidence>
<name>A0AAE0VZZ5_9BIVA</name>
<reference evidence="8" key="2">
    <citation type="journal article" date="2021" name="Genome Biol. Evol.">
        <title>Developing a high-quality reference genome for a parasitic bivalve with doubly uniparental inheritance (Bivalvia: Unionida).</title>
        <authorList>
            <person name="Smith C.H."/>
        </authorList>
    </citation>
    <scope>NUCLEOTIDE SEQUENCE</scope>
    <source>
        <strain evidence="8">CHS0354</strain>
        <tissue evidence="8">Mantle</tissue>
    </source>
</reference>
<comment type="caution">
    <text evidence="8">The sequence shown here is derived from an EMBL/GenBank/DDBJ whole genome shotgun (WGS) entry which is preliminary data.</text>
</comment>
<dbReference type="Pfam" id="PF12796">
    <property type="entry name" value="Ank_2"/>
    <property type="match status" value="2"/>
</dbReference>
<organism evidence="8 9">
    <name type="scientific">Potamilus streckersoni</name>
    <dbReference type="NCBI Taxonomy" id="2493646"/>
    <lineage>
        <taxon>Eukaryota</taxon>
        <taxon>Metazoa</taxon>
        <taxon>Spiralia</taxon>
        <taxon>Lophotrochozoa</taxon>
        <taxon>Mollusca</taxon>
        <taxon>Bivalvia</taxon>
        <taxon>Autobranchia</taxon>
        <taxon>Heteroconchia</taxon>
        <taxon>Palaeoheterodonta</taxon>
        <taxon>Unionida</taxon>
        <taxon>Unionoidea</taxon>
        <taxon>Unionidae</taxon>
        <taxon>Ambleminae</taxon>
        <taxon>Lampsilini</taxon>
        <taxon>Potamilus</taxon>
    </lineage>
</organism>
<dbReference type="InterPro" id="IPR036770">
    <property type="entry name" value="Ankyrin_rpt-contain_sf"/>
</dbReference>
<dbReference type="Proteomes" id="UP001195483">
    <property type="component" value="Unassembled WGS sequence"/>
</dbReference>
<keyword evidence="2" id="KW-0677">Repeat</keyword>
<proteinExistence type="inferred from homology"/>
<dbReference type="PROSITE" id="PS50297">
    <property type="entry name" value="ANK_REP_REGION"/>
    <property type="match status" value="3"/>
</dbReference>
<keyword evidence="9" id="KW-1185">Reference proteome</keyword>
<reference evidence="8" key="1">
    <citation type="journal article" date="2021" name="Genome Biol. Evol.">
        <title>A High-Quality Reference Genome for a Parasitic Bivalve with Doubly Uniparental Inheritance (Bivalvia: Unionida).</title>
        <authorList>
            <person name="Smith C.H."/>
        </authorList>
    </citation>
    <scope>NUCLEOTIDE SEQUENCE</scope>
    <source>
        <strain evidence="8">CHS0354</strain>
    </source>
</reference>
<comment type="pathway">
    <text evidence="1">Protein modification; protein ubiquitination.</text>
</comment>
<dbReference type="EMBL" id="JAEAOA010000206">
    <property type="protein sequence ID" value="KAK3596953.1"/>
    <property type="molecule type" value="Genomic_DNA"/>
</dbReference>
<feature type="repeat" description="ANK" evidence="7">
    <location>
        <begin position="194"/>
        <end position="226"/>
    </location>
</feature>